<dbReference type="NCBIfam" id="TIGR01557">
    <property type="entry name" value="myb_SHAQKYF"/>
    <property type="match status" value="1"/>
</dbReference>
<keyword evidence="7" id="KW-1185">Reference proteome</keyword>
<dbReference type="Proteomes" id="UP000825935">
    <property type="component" value="Chromosome 14"/>
</dbReference>
<dbReference type="Pfam" id="PF14379">
    <property type="entry name" value="Myb_CC_LHEQLE"/>
    <property type="match status" value="1"/>
</dbReference>
<dbReference type="OrthoDB" id="551907at2759"/>
<protein>
    <recommendedName>
        <fullName evidence="5">HTH myb-type domain-containing protein</fullName>
    </recommendedName>
</protein>
<dbReference type="InterPro" id="IPR025756">
    <property type="entry name" value="Myb_CC_LHEQLE"/>
</dbReference>
<dbReference type="InterPro" id="IPR006447">
    <property type="entry name" value="Myb_dom_plants"/>
</dbReference>
<dbReference type="EMBL" id="CM035419">
    <property type="protein sequence ID" value="KAH7416232.1"/>
    <property type="molecule type" value="Genomic_DNA"/>
</dbReference>
<evidence type="ECO:0000256" key="1">
    <source>
        <dbReference type="ARBA" id="ARBA00023015"/>
    </source>
</evidence>
<dbReference type="GO" id="GO:0003700">
    <property type="term" value="F:DNA-binding transcription factor activity"/>
    <property type="evidence" value="ECO:0007669"/>
    <property type="project" value="InterPro"/>
</dbReference>
<comment type="caution">
    <text evidence="6">The sequence shown here is derived from an EMBL/GenBank/DDBJ whole genome shotgun (WGS) entry which is preliminary data.</text>
</comment>
<evidence type="ECO:0000313" key="7">
    <source>
        <dbReference type="Proteomes" id="UP000825935"/>
    </source>
</evidence>
<sequence>MSSSKQRLRWTADLHERFVEAVTKLGGADRATPKGILKIMAVPGLTIYHVKSHLQKFRLAKYVHASNEDSNRAENRQGLECGMVHEFGSITSSNVWMDPHLTGPLRAHMEMQRRLQDQLEIQRQLESRIEAQSRYLQIIIEEQERMGNEESKVLAAPASSQKQGYARDSKPHSSFEDRPTCTGSHFLYKELSHEVPHNPNAGSTVNLSPSVTDTNHVAVFTSNGANKEAAFKSPNFASYLSPQTIPSCTLMRESGDPCVACGLRDGEGVCKVINGSTNVQCVSHTSAHDNHQTMHQNLYSSVDPHSWHEATILSKSEMG</sequence>
<dbReference type="CDD" id="cd22249">
    <property type="entry name" value="UDM1_RNF168_RNF169-like"/>
    <property type="match status" value="1"/>
</dbReference>
<evidence type="ECO:0000256" key="4">
    <source>
        <dbReference type="SAM" id="MobiDB-lite"/>
    </source>
</evidence>
<evidence type="ECO:0000256" key="2">
    <source>
        <dbReference type="ARBA" id="ARBA00023163"/>
    </source>
</evidence>
<evidence type="ECO:0000313" key="6">
    <source>
        <dbReference type="EMBL" id="KAH7416232.1"/>
    </source>
</evidence>
<dbReference type="EMBL" id="CM035419">
    <property type="protein sequence ID" value="KAH7416235.1"/>
    <property type="molecule type" value="Genomic_DNA"/>
</dbReference>
<gene>
    <name evidence="6" type="ORF">KP509_14G081900</name>
</gene>
<name>A0A8T2TDP1_CERRI</name>
<feature type="compositionally biased region" description="Basic and acidic residues" evidence="4">
    <location>
        <begin position="165"/>
        <end position="178"/>
    </location>
</feature>
<proteinExistence type="predicted"/>
<dbReference type="FunFam" id="1.10.10.60:FF:000002">
    <property type="entry name" value="Myb family transcription factor"/>
    <property type="match status" value="1"/>
</dbReference>
<dbReference type="PANTHER" id="PTHR31499:SF79">
    <property type="entry name" value="HTH MYB-TYPE DOMAIN-CONTAINING PROTEIN"/>
    <property type="match status" value="1"/>
</dbReference>
<dbReference type="PROSITE" id="PS51294">
    <property type="entry name" value="HTH_MYB"/>
    <property type="match status" value="1"/>
</dbReference>
<keyword evidence="2" id="KW-0804">Transcription</keyword>
<reference evidence="6" key="1">
    <citation type="submission" date="2021-08" db="EMBL/GenBank/DDBJ databases">
        <title>WGS assembly of Ceratopteris richardii.</title>
        <authorList>
            <person name="Marchant D.B."/>
            <person name="Chen G."/>
            <person name="Jenkins J."/>
            <person name="Shu S."/>
            <person name="Leebens-Mack J."/>
            <person name="Grimwood J."/>
            <person name="Schmutz J."/>
            <person name="Soltis P."/>
            <person name="Soltis D."/>
            <person name="Chen Z.-H."/>
        </authorList>
    </citation>
    <scope>NUCLEOTIDE SEQUENCE</scope>
    <source>
        <strain evidence="6">Whitten #5841</strain>
        <tissue evidence="6">Leaf</tissue>
    </source>
</reference>
<dbReference type="PANTHER" id="PTHR31499">
    <property type="entry name" value="MYB FAMILY TRANSCRIPTION FACTOR PHL11"/>
    <property type="match status" value="1"/>
</dbReference>
<evidence type="ECO:0000259" key="5">
    <source>
        <dbReference type="PROSITE" id="PS51294"/>
    </source>
</evidence>
<feature type="region of interest" description="Disordered" evidence="4">
    <location>
        <begin position="154"/>
        <end position="178"/>
    </location>
</feature>
<dbReference type="Gene3D" id="1.10.10.60">
    <property type="entry name" value="Homeodomain-like"/>
    <property type="match status" value="1"/>
</dbReference>
<feature type="domain" description="HTH myb-type" evidence="5">
    <location>
        <begin position="2"/>
        <end position="62"/>
    </location>
</feature>
<keyword evidence="3" id="KW-0539">Nucleus</keyword>
<dbReference type="InterPro" id="IPR017930">
    <property type="entry name" value="Myb_dom"/>
</dbReference>
<keyword evidence="1" id="KW-0805">Transcription regulation</keyword>
<accession>A0A8T2TDP1</accession>
<dbReference type="InterPro" id="IPR046955">
    <property type="entry name" value="PHR1-like"/>
</dbReference>
<dbReference type="SUPFAM" id="SSF46689">
    <property type="entry name" value="Homeodomain-like"/>
    <property type="match status" value="1"/>
</dbReference>
<dbReference type="Pfam" id="PF00249">
    <property type="entry name" value="Myb_DNA-binding"/>
    <property type="match status" value="1"/>
</dbReference>
<dbReference type="EMBL" id="CM035419">
    <property type="protein sequence ID" value="KAH7416233.1"/>
    <property type="molecule type" value="Genomic_DNA"/>
</dbReference>
<organism evidence="6 7">
    <name type="scientific">Ceratopteris richardii</name>
    <name type="common">Triangle waterfern</name>
    <dbReference type="NCBI Taxonomy" id="49495"/>
    <lineage>
        <taxon>Eukaryota</taxon>
        <taxon>Viridiplantae</taxon>
        <taxon>Streptophyta</taxon>
        <taxon>Embryophyta</taxon>
        <taxon>Tracheophyta</taxon>
        <taxon>Polypodiopsida</taxon>
        <taxon>Polypodiidae</taxon>
        <taxon>Polypodiales</taxon>
        <taxon>Pteridineae</taxon>
        <taxon>Pteridaceae</taxon>
        <taxon>Parkerioideae</taxon>
        <taxon>Ceratopteris</taxon>
    </lineage>
</organism>
<dbReference type="InterPro" id="IPR009057">
    <property type="entry name" value="Homeodomain-like_sf"/>
</dbReference>
<dbReference type="GO" id="GO:0003677">
    <property type="term" value="F:DNA binding"/>
    <property type="evidence" value="ECO:0007669"/>
    <property type="project" value="InterPro"/>
</dbReference>
<evidence type="ECO:0000256" key="3">
    <source>
        <dbReference type="ARBA" id="ARBA00023242"/>
    </source>
</evidence>
<dbReference type="AlphaFoldDB" id="A0A8T2TDP1"/>
<dbReference type="InterPro" id="IPR001005">
    <property type="entry name" value="SANT/Myb"/>
</dbReference>